<dbReference type="InterPro" id="IPR029052">
    <property type="entry name" value="Metallo-depent_PP-like"/>
</dbReference>
<proteinExistence type="inferred from homology"/>
<evidence type="ECO:0000256" key="1">
    <source>
        <dbReference type="ARBA" id="ARBA00006035"/>
    </source>
</evidence>
<keyword evidence="2" id="KW-0235">DNA replication</keyword>
<dbReference type="PANTHER" id="PTHR10416:SF0">
    <property type="entry name" value="DNA POLYMERASE DELTA SUBUNIT 2"/>
    <property type="match status" value="1"/>
</dbReference>
<dbReference type="SUPFAM" id="SSF56300">
    <property type="entry name" value="Metallo-dependent phosphatases"/>
    <property type="match status" value="1"/>
</dbReference>
<evidence type="ECO:0000256" key="2">
    <source>
        <dbReference type="ARBA" id="ARBA00022705"/>
    </source>
</evidence>
<dbReference type="Pfam" id="PF00149">
    <property type="entry name" value="Metallophos"/>
    <property type="match status" value="1"/>
</dbReference>
<gene>
    <name evidence="4" type="ORF">DRJ20_01605</name>
</gene>
<evidence type="ECO:0000313" key="4">
    <source>
        <dbReference type="EMBL" id="RLE51715.1"/>
    </source>
</evidence>
<dbReference type="InterPro" id="IPR004843">
    <property type="entry name" value="Calcineurin-like_PHP"/>
</dbReference>
<sequence length="399" mass="44886">MTSELRRAIAKILSTGLQISPDAVDALARRKDAFEVACKVIEKIGTLDEKPIVLTAELLFKLIQEEEAKREEEVIDAEKIPVDEEVIFDPTQVINPDGSSEGFISYFLSRYQKIKKILLRERFDVRNTITISQIKKWAQRGRGVVKIVCMVTDKRKTAGGKILLELEDPTGSIRAVVNEKDPNVLSKAEKVIRDEVLCIEGQLVGDIIIVSDIIQPEIPIPSIRARESKPRILAALISDLHVGSKYFMRSAFNRFLLWINGRLGVEKYRKLARQVKYLIIAGDIVDGIGVYPGQEKELLVRDIKKQYKMAAEYLAQIPGHIRIIIIPGNHDTTRQALPSPAIFRDYAEAIYKLPNVRVLGDPAYIKLHGALLLVTHGRSLDDLLTTTPGVRRDRPAEVM</sequence>
<feature type="non-terminal residue" evidence="4">
    <location>
        <position position="399"/>
    </location>
</feature>
<organism evidence="4 5">
    <name type="scientific">Thermoproteota archaeon</name>
    <dbReference type="NCBI Taxonomy" id="2056631"/>
    <lineage>
        <taxon>Archaea</taxon>
        <taxon>Thermoproteota</taxon>
    </lineage>
</organism>
<feature type="domain" description="Calcineurin-like phosphoesterase" evidence="3">
    <location>
        <begin position="235"/>
        <end position="383"/>
    </location>
</feature>
<dbReference type="Gene3D" id="3.60.21.50">
    <property type="match status" value="1"/>
</dbReference>
<name>A0A497EWW5_9CREN</name>
<dbReference type="PANTHER" id="PTHR10416">
    <property type="entry name" value="DNA POLYMERASE DELTA SUBUNIT 2"/>
    <property type="match status" value="1"/>
</dbReference>
<dbReference type="AlphaFoldDB" id="A0A497EWW5"/>
<dbReference type="Proteomes" id="UP000268446">
    <property type="component" value="Unassembled WGS sequence"/>
</dbReference>
<reference evidence="4 5" key="1">
    <citation type="submission" date="2018-06" db="EMBL/GenBank/DDBJ databases">
        <title>Extensive metabolic versatility and redundancy in microbially diverse, dynamic hydrothermal sediments.</title>
        <authorList>
            <person name="Dombrowski N."/>
            <person name="Teske A."/>
            <person name="Baker B.J."/>
        </authorList>
    </citation>
    <scope>NUCLEOTIDE SEQUENCE [LARGE SCALE GENOMIC DNA]</scope>
    <source>
        <strain evidence="4">B29_G17</strain>
    </source>
</reference>
<dbReference type="InterPro" id="IPR024826">
    <property type="entry name" value="DNA_pol_delta/II_ssu"/>
</dbReference>
<evidence type="ECO:0000259" key="3">
    <source>
        <dbReference type="Pfam" id="PF00149"/>
    </source>
</evidence>
<dbReference type="EMBL" id="QMQZ01000035">
    <property type="protein sequence ID" value="RLE51715.1"/>
    <property type="molecule type" value="Genomic_DNA"/>
</dbReference>
<dbReference type="GO" id="GO:0006271">
    <property type="term" value="P:DNA strand elongation involved in DNA replication"/>
    <property type="evidence" value="ECO:0007669"/>
    <property type="project" value="TreeGrafter"/>
</dbReference>
<dbReference type="GO" id="GO:0016787">
    <property type="term" value="F:hydrolase activity"/>
    <property type="evidence" value="ECO:0007669"/>
    <property type="project" value="InterPro"/>
</dbReference>
<dbReference type="GO" id="GO:0042575">
    <property type="term" value="C:DNA polymerase complex"/>
    <property type="evidence" value="ECO:0007669"/>
    <property type="project" value="TreeGrafter"/>
</dbReference>
<accession>A0A497EWW5</accession>
<comment type="similarity">
    <text evidence="1">Belongs to the DNA polymerase delta/II small subunit family.</text>
</comment>
<evidence type="ECO:0000313" key="5">
    <source>
        <dbReference type="Proteomes" id="UP000268446"/>
    </source>
</evidence>
<protein>
    <recommendedName>
        <fullName evidence="3">Calcineurin-like phosphoesterase domain-containing protein</fullName>
    </recommendedName>
</protein>
<comment type="caution">
    <text evidence="4">The sequence shown here is derived from an EMBL/GenBank/DDBJ whole genome shotgun (WGS) entry which is preliminary data.</text>
</comment>